<evidence type="ECO:0000313" key="3">
    <source>
        <dbReference type="EMBL" id="CAD9298621.1"/>
    </source>
</evidence>
<evidence type="ECO:0000256" key="1">
    <source>
        <dbReference type="SAM" id="MobiDB-lite"/>
    </source>
</evidence>
<feature type="region of interest" description="Disordered" evidence="1">
    <location>
        <begin position="162"/>
        <end position="185"/>
    </location>
</feature>
<sequence length="185" mass="21118">MYSPFCYDGLSFSKPSWKGDRRSRRFARRDFDLLRAAGYHVRCTKFNTCVELLLELPGTLRTKDIRVLVDPNYRMYVQGRRKINSIDGHAVKAFQFSKAFSVLDDTLDVRTMKAFLYDEILIIRVLRRPVGFNPEQVCEALEHQDVNPKHGNHEVKVVHMVPPSPTTDRPPAKGAGAARSPIVST</sequence>
<dbReference type="EMBL" id="HBGK01039462">
    <property type="protein sequence ID" value="CAD9298621.1"/>
    <property type="molecule type" value="Transcribed_RNA"/>
</dbReference>
<name>A0A6U5NR03_9STRA</name>
<accession>A0A6U5NR03</accession>
<dbReference type="AlphaFoldDB" id="A0A6U5NR03"/>
<proteinExistence type="predicted"/>
<evidence type="ECO:0000313" key="2">
    <source>
        <dbReference type="EMBL" id="CAD9298620.1"/>
    </source>
</evidence>
<organism evidence="3">
    <name type="scientific">Grammatophora oceanica</name>
    <dbReference type="NCBI Taxonomy" id="210454"/>
    <lineage>
        <taxon>Eukaryota</taxon>
        <taxon>Sar</taxon>
        <taxon>Stramenopiles</taxon>
        <taxon>Ochrophyta</taxon>
        <taxon>Bacillariophyta</taxon>
        <taxon>Fragilariophyceae</taxon>
        <taxon>Fragilariophycidae</taxon>
        <taxon>Rhabdonematales</taxon>
        <taxon>Grammatophoraceae</taxon>
        <taxon>Grammatophora</taxon>
    </lineage>
</organism>
<dbReference type="EMBL" id="HBGK01039461">
    <property type="protein sequence ID" value="CAD9298620.1"/>
    <property type="molecule type" value="Transcribed_RNA"/>
</dbReference>
<protein>
    <recommendedName>
        <fullName evidence="4">SHSP domain-containing protein</fullName>
    </recommendedName>
</protein>
<gene>
    <name evidence="2" type="ORF">GOCE00092_LOCUS20548</name>
    <name evidence="3" type="ORF">GOCE00092_LOCUS20549</name>
</gene>
<evidence type="ECO:0008006" key="4">
    <source>
        <dbReference type="Google" id="ProtNLM"/>
    </source>
</evidence>
<reference evidence="3" key="1">
    <citation type="submission" date="2021-01" db="EMBL/GenBank/DDBJ databases">
        <authorList>
            <person name="Corre E."/>
            <person name="Pelletier E."/>
            <person name="Niang G."/>
            <person name="Scheremetjew M."/>
            <person name="Finn R."/>
            <person name="Kale V."/>
            <person name="Holt S."/>
            <person name="Cochrane G."/>
            <person name="Meng A."/>
            <person name="Brown T."/>
            <person name="Cohen L."/>
        </authorList>
    </citation>
    <scope>NUCLEOTIDE SEQUENCE</scope>
    <source>
        <strain evidence="3">CCMP 410</strain>
    </source>
</reference>